<evidence type="ECO:0000256" key="2">
    <source>
        <dbReference type="ARBA" id="ARBA00012543"/>
    </source>
</evidence>
<evidence type="ECO:0000256" key="9">
    <source>
        <dbReference type="RuleBase" id="RU366040"/>
    </source>
</evidence>
<keyword evidence="6 9" id="KW-0812">Transmembrane</keyword>
<gene>
    <name evidence="10" type="ORF">DERYTH_LOCUS3541</name>
</gene>
<dbReference type="PANTHER" id="PTHR22914:SF9">
    <property type="entry name" value="CHITIN SYNTHASE 1"/>
    <property type="match status" value="1"/>
</dbReference>
<keyword evidence="11" id="KW-1185">Reference proteome</keyword>
<reference evidence="10" key="1">
    <citation type="submission" date="2021-06" db="EMBL/GenBank/DDBJ databases">
        <authorList>
            <person name="Kallberg Y."/>
            <person name="Tangrot J."/>
            <person name="Rosling A."/>
        </authorList>
    </citation>
    <scope>NUCLEOTIDE SEQUENCE</scope>
    <source>
        <strain evidence="10">MA453B</strain>
    </source>
</reference>
<dbReference type="GO" id="GO:0071555">
    <property type="term" value="P:cell wall organization"/>
    <property type="evidence" value="ECO:0007669"/>
    <property type="project" value="UniProtKB-KW"/>
</dbReference>
<comment type="subcellular location">
    <subcellularLocation>
        <location evidence="1 9">Cell membrane</location>
        <topology evidence="1 9">Multi-pass membrane protein</topology>
    </subcellularLocation>
</comment>
<proteinExistence type="inferred from homology"/>
<keyword evidence="8 9" id="KW-0961">Cell wall biogenesis/degradation</keyword>
<feature type="transmembrane region" description="Helical" evidence="9">
    <location>
        <begin position="311"/>
        <end position="330"/>
    </location>
</feature>
<dbReference type="GO" id="GO:0030428">
    <property type="term" value="C:cell septum"/>
    <property type="evidence" value="ECO:0007669"/>
    <property type="project" value="TreeGrafter"/>
</dbReference>
<name>A0A9N9F741_9GLOM</name>
<accession>A0A9N9F741</accession>
<dbReference type="GO" id="GO:0006031">
    <property type="term" value="P:chitin biosynthetic process"/>
    <property type="evidence" value="ECO:0007669"/>
    <property type="project" value="UniProtKB-UniRule"/>
</dbReference>
<dbReference type="Proteomes" id="UP000789405">
    <property type="component" value="Unassembled WGS sequence"/>
</dbReference>
<evidence type="ECO:0000256" key="4">
    <source>
        <dbReference type="ARBA" id="ARBA00022676"/>
    </source>
</evidence>
<sequence length="443" mass="51096">MSSVIKNVSWQKIVVLIVADGLNKINECTLNILSLMGCYQDGIIQKSVRGKSVTAYLFKYTTQLIVNDDFNVQGKYYNIPPVQVIFCLKQKNAKKLNSHSFDRDQHIGGACGEIKVDLGYKYRNLLNPLITSQNFEYKISNILDKPSESVFGYISVLPGAFSAYRYEALLNGPLEKYLKGEYDDSGATKTSIFEANMYLAEDHILSFELVIKKDESWKLKYIKANFYLAFVFLIQSTTSNPITDPFKSYRDNLFEAAHSLYLIIIVIIFICSIGNRLQGTKLIYTLSVPPIDFKNLSNIQETLKNAAFHDIIISVALTFLLYLFLSFIYFEPWHMFSCLVQYLLLVPSYVNILIIYAFCNTHDVSWGTKEDNINTGVLPTEVDQETITIEIYEDEDAAYDNIITQLKNKEHDDKQHQNAVIKKDDYYKLFRKILFFYRYLQMV</sequence>
<comment type="caution">
    <text evidence="9">Lacks conserved residue(s) required for the propagation of feature annotation.</text>
</comment>
<dbReference type="EC" id="2.4.1.16" evidence="2 9"/>
<dbReference type="AlphaFoldDB" id="A0A9N9F741"/>
<dbReference type="EMBL" id="CAJVPY010001263">
    <property type="protein sequence ID" value="CAG8514246.1"/>
    <property type="molecule type" value="Genomic_DNA"/>
</dbReference>
<keyword evidence="7 9" id="KW-0472">Membrane</keyword>
<evidence type="ECO:0000256" key="7">
    <source>
        <dbReference type="ARBA" id="ARBA00023136"/>
    </source>
</evidence>
<evidence type="ECO:0000256" key="1">
    <source>
        <dbReference type="ARBA" id="ARBA00004651"/>
    </source>
</evidence>
<dbReference type="GO" id="GO:0004100">
    <property type="term" value="F:chitin synthase activity"/>
    <property type="evidence" value="ECO:0007669"/>
    <property type="project" value="UniProtKB-UniRule"/>
</dbReference>
<keyword evidence="3 9" id="KW-1003">Cell membrane</keyword>
<comment type="function">
    <text evidence="9">Polymerizes chitin, a structural polymer of the cell wall and septum, by transferring the sugar moiety of UDP-GlcNAc to the non-reducing end of the growing chitin polymer.</text>
</comment>
<comment type="caution">
    <text evidence="10">The sequence shown here is derived from an EMBL/GenBank/DDBJ whole genome shotgun (WGS) entry which is preliminary data.</text>
</comment>
<dbReference type="InterPro" id="IPR004835">
    <property type="entry name" value="Chitin_synth"/>
</dbReference>
<evidence type="ECO:0000256" key="3">
    <source>
        <dbReference type="ARBA" id="ARBA00022475"/>
    </source>
</evidence>
<dbReference type="GO" id="GO:0005886">
    <property type="term" value="C:plasma membrane"/>
    <property type="evidence" value="ECO:0007669"/>
    <property type="project" value="UniProtKB-SubCell"/>
</dbReference>
<dbReference type="PANTHER" id="PTHR22914">
    <property type="entry name" value="CHITIN SYNTHASE"/>
    <property type="match status" value="1"/>
</dbReference>
<keyword evidence="9" id="KW-1133">Transmembrane helix</keyword>
<comment type="catalytic activity">
    <reaction evidence="9">
        <text>[(1-&gt;4)-N-acetyl-beta-D-glucosaminyl](n) + UDP-N-acetyl-alpha-D-glucosamine = [(1-&gt;4)-N-acetyl-beta-D-glucosaminyl](n+1) + UDP + H(+)</text>
        <dbReference type="Rhea" id="RHEA:16637"/>
        <dbReference type="Rhea" id="RHEA-COMP:9593"/>
        <dbReference type="Rhea" id="RHEA-COMP:9595"/>
        <dbReference type="ChEBI" id="CHEBI:15378"/>
        <dbReference type="ChEBI" id="CHEBI:17029"/>
        <dbReference type="ChEBI" id="CHEBI:57705"/>
        <dbReference type="ChEBI" id="CHEBI:58223"/>
        <dbReference type="EC" id="2.4.1.16"/>
    </reaction>
</comment>
<feature type="transmembrane region" description="Helical" evidence="9">
    <location>
        <begin position="221"/>
        <end position="238"/>
    </location>
</feature>
<evidence type="ECO:0000256" key="8">
    <source>
        <dbReference type="ARBA" id="ARBA00023316"/>
    </source>
</evidence>
<dbReference type="OrthoDB" id="26569at2759"/>
<keyword evidence="4 9" id="KW-0328">Glycosyltransferase</keyword>
<feature type="transmembrane region" description="Helical" evidence="9">
    <location>
        <begin position="342"/>
        <end position="359"/>
    </location>
</feature>
<protein>
    <recommendedName>
        <fullName evidence="2 9">Chitin synthase</fullName>
        <ecNumber evidence="2 9">2.4.1.16</ecNumber>
    </recommendedName>
</protein>
<feature type="transmembrane region" description="Helical" evidence="9">
    <location>
        <begin position="258"/>
        <end position="277"/>
    </location>
</feature>
<evidence type="ECO:0000313" key="11">
    <source>
        <dbReference type="Proteomes" id="UP000789405"/>
    </source>
</evidence>
<keyword evidence="5 9" id="KW-0808">Transferase</keyword>
<dbReference type="Pfam" id="PF01644">
    <property type="entry name" value="Chitin_synth_1"/>
    <property type="match status" value="1"/>
</dbReference>
<comment type="similarity">
    <text evidence="9">Belongs to the chitin synthase family.</text>
</comment>
<organism evidence="10 11">
    <name type="scientific">Dentiscutata erythropus</name>
    <dbReference type="NCBI Taxonomy" id="1348616"/>
    <lineage>
        <taxon>Eukaryota</taxon>
        <taxon>Fungi</taxon>
        <taxon>Fungi incertae sedis</taxon>
        <taxon>Mucoromycota</taxon>
        <taxon>Glomeromycotina</taxon>
        <taxon>Glomeromycetes</taxon>
        <taxon>Diversisporales</taxon>
        <taxon>Gigasporaceae</taxon>
        <taxon>Dentiscutata</taxon>
    </lineage>
</organism>
<evidence type="ECO:0000256" key="5">
    <source>
        <dbReference type="ARBA" id="ARBA00022679"/>
    </source>
</evidence>
<evidence type="ECO:0000256" key="6">
    <source>
        <dbReference type="ARBA" id="ARBA00022692"/>
    </source>
</evidence>
<evidence type="ECO:0000313" key="10">
    <source>
        <dbReference type="EMBL" id="CAG8514246.1"/>
    </source>
</evidence>